<dbReference type="GO" id="GO:0006635">
    <property type="term" value="P:fatty acid beta-oxidation"/>
    <property type="evidence" value="ECO:0007669"/>
    <property type="project" value="TreeGrafter"/>
</dbReference>
<organism evidence="8">
    <name type="scientific">Guillardia theta (strain CCMP2712)</name>
    <name type="common">Cryptophyte</name>
    <dbReference type="NCBI Taxonomy" id="905079"/>
    <lineage>
        <taxon>Eukaryota</taxon>
        <taxon>Cryptophyceae</taxon>
        <taxon>Pyrenomonadales</taxon>
        <taxon>Geminigeraceae</taxon>
        <taxon>Guillardia</taxon>
    </lineage>
</organism>
<dbReference type="eggNOG" id="KOG1680">
    <property type="taxonomic scope" value="Eukaryota"/>
</dbReference>
<keyword evidence="3" id="KW-0276">Fatty acid metabolism</keyword>
<evidence type="ECO:0000256" key="1">
    <source>
        <dbReference type="ARBA" id="ARBA00005254"/>
    </source>
</evidence>
<dbReference type="RefSeq" id="XP_005828560.1">
    <property type="nucleotide sequence ID" value="XM_005828503.1"/>
</dbReference>
<reference evidence="8 10" key="1">
    <citation type="journal article" date="2012" name="Nature">
        <title>Algal genomes reveal evolutionary mosaicism and the fate of nucleomorphs.</title>
        <authorList>
            <consortium name="DOE Joint Genome Institute"/>
            <person name="Curtis B.A."/>
            <person name="Tanifuji G."/>
            <person name="Burki F."/>
            <person name="Gruber A."/>
            <person name="Irimia M."/>
            <person name="Maruyama S."/>
            <person name="Arias M.C."/>
            <person name="Ball S.G."/>
            <person name="Gile G.H."/>
            <person name="Hirakawa Y."/>
            <person name="Hopkins J.F."/>
            <person name="Kuo A."/>
            <person name="Rensing S.A."/>
            <person name="Schmutz J."/>
            <person name="Symeonidi A."/>
            <person name="Elias M."/>
            <person name="Eveleigh R.J."/>
            <person name="Herman E.K."/>
            <person name="Klute M.J."/>
            <person name="Nakayama T."/>
            <person name="Obornik M."/>
            <person name="Reyes-Prieto A."/>
            <person name="Armbrust E.V."/>
            <person name="Aves S.J."/>
            <person name="Beiko R.G."/>
            <person name="Coutinho P."/>
            <person name="Dacks J.B."/>
            <person name="Durnford D.G."/>
            <person name="Fast N.M."/>
            <person name="Green B.R."/>
            <person name="Grisdale C.J."/>
            <person name="Hempel F."/>
            <person name="Henrissat B."/>
            <person name="Hoppner M.P."/>
            <person name="Ishida K."/>
            <person name="Kim E."/>
            <person name="Koreny L."/>
            <person name="Kroth P.G."/>
            <person name="Liu Y."/>
            <person name="Malik S.B."/>
            <person name="Maier U.G."/>
            <person name="McRose D."/>
            <person name="Mock T."/>
            <person name="Neilson J.A."/>
            <person name="Onodera N.T."/>
            <person name="Poole A.M."/>
            <person name="Pritham E.J."/>
            <person name="Richards T.A."/>
            <person name="Rocap G."/>
            <person name="Roy S.W."/>
            <person name="Sarai C."/>
            <person name="Schaack S."/>
            <person name="Shirato S."/>
            <person name="Slamovits C.H."/>
            <person name="Spencer D.F."/>
            <person name="Suzuki S."/>
            <person name="Worden A.Z."/>
            <person name="Zauner S."/>
            <person name="Barry K."/>
            <person name="Bell C."/>
            <person name="Bharti A.K."/>
            <person name="Crow J.A."/>
            <person name="Grimwood J."/>
            <person name="Kramer R."/>
            <person name="Lindquist E."/>
            <person name="Lucas S."/>
            <person name="Salamov A."/>
            <person name="McFadden G.I."/>
            <person name="Lane C.E."/>
            <person name="Keeling P.J."/>
            <person name="Gray M.W."/>
            <person name="Grigoriev I.V."/>
            <person name="Archibald J.M."/>
        </authorList>
    </citation>
    <scope>NUCLEOTIDE SEQUENCE</scope>
    <source>
        <strain evidence="8 10">CCMP2712</strain>
    </source>
</reference>
<evidence type="ECO:0000256" key="2">
    <source>
        <dbReference type="ARBA" id="ARBA00012076"/>
    </source>
</evidence>
<evidence type="ECO:0000256" key="5">
    <source>
        <dbReference type="ARBA" id="ARBA00023239"/>
    </source>
</evidence>
<dbReference type="HOGENOM" id="CLU_009834_7_6_1"/>
<dbReference type="InterPro" id="IPR018376">
    <property type="entry name" value="Enoyl-CoA_hyd/isom_CS"/>
</dbReference>
<evidence type="ECO:0000256" key="7">
    <source>
        <dbReference type="RuleBase" id="RU003707"/>
    </source>
</evidence>
<dbReference type="Gene3D" id="3.90.226.10">
    <property type="entry name" value="2-enoyl-CoA Hydratase, Chain A, domain 1"/>
    <property type="match status" value="1"/>
</dbReference>
<evidence type="ECO:0000313" key="8">
    <source>
        <dbReference type="EMBL" id="EKX41580.1"/>
    </source>
</evidence>
<dbReference type="InterPro" id="IPR014748">
    <property type="entry name" value="Enoyl-CoA_hydra_C"/>
</dbReference>
<dbReference type="KEGG" id="gtt:GUITHDRAFT_88345"/>
<evidence type="ECO:0000313" key="10">
    <source>
        <dbReference type="Proteomes" id="UP000011087"/>
    </source>
</evidence>
<dbReference type="Gene3D" id="1.10.12.10">
    <property type="entry name" value="Lyase 2-enoyl-coa Hydratase, Chain A, domain 2"/>
    <property type="match status" value="1"/>
</dbReference>
<dbReference type="STRING" id="905079.L1J0F8"/>
<dbReference type="EMBL" id="JH993022">
    <property type="protein sequence ID" value="EKX41580.1"/>
    <property type="molecule type" value="Genomic_DNA"/>
</dbReference>
<dbReference type="PROSITE" id="PS00166">
    <property type="entry name" value="ENOYL_COA_HYDRATASE"/>
    <property type="match status" value="1"/>
</dbReference>
<dbReference type="OMA" id="FCDARED"/>
<name>L1J0F8_GUITC</name>
<dbReference type="InterPro" id="IPR001753">
    <property type="entry name" value="Enoyl-CoA_hydra/iso"/>
</dbReference>
<keyword evidence="4" id="KW-0443">Lipid metabolism</keyword>
<dbReference type="OrthoDB" id="2018133at2759"/>
<dbReference type="EnsemblProtists" id="EKX41580">
    <property type="protein sequence ID" value="EKX41580"/>
    <property type="gene ID" value="GUITHDRAFT_88345"/>
</dbReference>
<comment type="similarity">
    <text evidence="1 7">Belongs to the enoyl-CoA hydratase/isomerase family.</text>
</comment>
<evidence type="ECO:0000256" key="4">
    <source>
        <dbReference type="ARBA" id="ARBA00023098"/>
    </source>
</evidence>
<dbReference type="PANTHER" id="PTHR11941">
    <property type="entry name" value="ENOYL-COA HYDRATASE-RELATED"/>
    <property type="match status" value="1"/>
</dbReference>
<dbReference type="GO" id="GO:0005739">
    <property type="term" value="C:mitochondrion"/>
    <property type="evidence" value="ECO:0007669"/>
    <property type="project" value="TreeGrafter"/>
</dbReference>
<keyword evidence="10" id="KW-1185">Reference proteome</keyword>
<dbReference type="PaxDb" id="55529-EKX41580"/>
<dbReference type="InterPro" id="IPR029045">
    <property type="entry name" value="ClpP/crotonase-like_dom_sf"/>
</dbReference>
<evidence type="ECO:0000256" key="3">
    <source>
        <dbReference type="ARBA" id="ARBA00022832"/>
    </source>
</evidence>
<dbReference type="AlphaFoldDB" id="L1J0F8"/>
<dbReference type="SUPFAM" id="SSF52096">
    <property type="entry name" value="ClpP/crotonase"/>
    <property type="match status" value="1"/>
</dbReference>
<reference evidence="10" key="2">
    <citation type="submission" date="2012-11" db="EMBL/GenBank/DDBJ databases">
        <authorList>
            <person name="Kuo A."/>
            <person name="Curtis B.A."/>
            <person name="Tanifuji G."/>
            <person name="Burki F."/>
            <person name="Gruber A."/>
            <person name="Irimia M."/>
            <person name="Maruyama S."/>
            <person name="Arias M.C."/>
            <person name="Ball S.G."/>
            <person name="Gile G.H."/>
            <person name="Hirakawa Y."/>
            <person name="Hopkins J.F."/>
            <person name="Rensing S.A."/>
            <person name="Schmutz J."/>
            <person name="Symeonidi A."/>
            <person name="Elias M."/>
            <person name="Eveleigh R.J."/>
            <person name="Herman E.K."/>
            <person name="Klute M.J."/>
            <person name="Nakayama T."/>
            <person name="Obornik M."/>
            <person name="Reyes-Prieto A."/>
            <person name="Armbrust E.V."/>
            <person name="Aves S.J."/>
            <person name="Beiko R.G."/>
            <person name="Coutinho P."/>
            <person name="Dacks J.B."/>
            <person name="Durnford D.G."/>
            <person name="Fast N.M."/>
            <person name="Green B.R."/>
            <person name="Grisdale C."/>
            <person name="Hempe F."/>
            <person name="Henrissat B."/>
            <person name="Hoppner M.P."/>
            <person name="Ishida K.-I."/>
            <person name="Kim E."/>
            <person name="Koreny L."/>
            <person name="Kroth P.G."/>
            <person name="Liu Y."/>
            <person name="Malik S.-B."/>
            <person name="Maier U.G."/>
            <person name="McRose D."/>
            <person name="Mock T."/>
            <person name="Neilson J.A."/>
            <person name="Onodera N.T."/>
            <person name="Poole A.M."/>
            <person name="Pritham E.J."/>
            <person name="Richards T.A."/>
            <person name="Rocap G."/>
            <person name="Roy S.W."/>
            <person name="Sarai C."/>
            <person name="Schaack S."/>
            <person name="Shirato S."/>
            <person name="Slamovits C.H."/>
            <person name="Spencer D.F."/>
            <person name="Suzuki S."/>
            <person name="Worden A.Z."/>
            <person name="Zauner S."/>
            <person name="Barry K."/>
            <person name="Bell C."/>
            <person name="Bharti A.K."/>
            <person name="Crow J.A."/>
            <person name="Grimwood J."/>
            <person name="Kramer R."/>
            <person name="Lindquist E."/>
            <person name="Lucas S."/>
            <person name="Salamov A."/>
            <person name="McFadden G.I."/>
            <person name="Lane C.E."/>
            <person name="Keeling P.J."/>
            <person name="Gray M.W."/>
            <person name="Grigoriev I.V."/>
            <person name="Archibald J.M."/>
        </authorList>
    </citation>
    <scope>NUCLEOTIDE SEQUENCE</scope>
    <source>
        <strain evidence="10">CCMP2712</strain>
    </source>
</reference>
<dbReference type="EC" id="4.2.1.17" evidence="2"/>
<dbReference type="FunFam" id="3.90.226.10:FF:000019">
    <property type="entry name" value="Enoyl-CoA hydratase, mitochondrial"/>
    <property type="match status" value="1"/>
</dbReference>
<dbReference type="Pfam" id="PF00378">
    <property type="entry name" value="ECH_1"/>
    <property type="match status" value="1"/>
</dbReference>
<keyword evidence="5" id="KW-0456">Lyase</keyword>
<dbReference type="Proteomes" id="UP000011087">
    <property type="component" value="Unassembled WGS sequence"/>
</dbReference>
<dbReference type="FunFam" id="1.10.12.10:FF:000001">
    <property type="entry name" value="Probable enoyl-CoA hydratase, mitochondrial"/>
    <property type="match status" value="1"/>
</dbReference>
<dbReference type="NCBIfam" id="NF004517">
    <property type="entry name" value="PRK05862.1"/>
    <property type="match status" value="1"/>
</dbReference>
<protein>
    <recommendedName>
        <fullName evidence="6">Probable enoyl-CoA hydratase, mitochondrial</fullName>
        <ecNumber evidence="2">4.2.1.17</ecNumber>
    </recommendedName>
</protein>
<evidence type="ECO:0000313" key="9">
    <source>
        <dbReference type="EnsemblProtists" id="EKX41580"/>
    </source>
</evidence>
<accession>L1J0F8</accession>
<dbReference type="GeneID" id="17298334"/>
<evidence type="ECO:0000256" key="6">
    <source>
        <dbReference type="ARBA" id="ARBA00073937"/>
    </source>
</evidence>
<dbReference type="GO" id="GO:0004300">
    <property type="term" value="F:enoyl-CoA hydratase activity"/>
    <property type="evidence" value="ECO:0007669"/>
    <property type="project" value="UniProtKB-EC"/>
</dbReference>
<gene>
    <name evidence="8" type="ORF">GUITHDRAFT_88345</name>
</gene>
<sequence length="285" mass="31057">MLSLRRIAVTTRNLPFSTIQGIRSLTTKASYNNILVEKRGKVALLTLNRPKALNALNSELMNELQDAMSTLDTDSGVGAFVLTGSEKAFAAGADIKEMSSKTFVDTYKGNWLSNWGSISRLRKPIIAAVNGYALGGGCEVAMMCDIIYAGDNARFGQPEITIGTIPGGGGTQRLIRAIGKARAMEMILTGEQMTAEEALRSGLVAKVFPKEETVAKAIETAEKISSFSQNHVIMAKEAVNQAYEVGLQQGLLFELRSFWTTFATEDQKEGMAAFIEKRKPNFRDQ</sequence>
<dbReference type="CDD" id="cd06558">
    <property type="entry name" value="crotonase-like"/>
    <property type="match status" value="1"/>
</dbReference>
<dbReference type="PANTHER" id="PTHR11941:SF54">
    <property type="entry name" value="ENOYL-COA HYDRATASE, MITOCHONDRIAL"/>
    <property type="match status" value="1"/>
</dbReference>
<proteinExistence type="inferred from homology"/>
<reference evidence="9" key="3">
    <citation type="submission" date="2016-03" db="UniProtKB">
        <authorList>
            <consortium name="EnsemblProtists"/>
        </authorList>
    </citation>
    <scope>IDENTIFICATION</scope>
</reference>